<sequence length="313" mass="34614">MHEIKYQVVFYQLPGSTSPSIFRDKLKDSIKLKDENEIASAINRCIAAGYPELQSDVDNARKSLNILQGGDGHITSAEKIKDQLRTAINQKNKSQLDNAICEAEEAGYPEISGILCKARDTMESLGYGRGGVKTPDSLRIKLDQAKRQNDKSTLESAIEESIGSGHPELMSDIQLARYALDFMEEDCASGIKPFKSLRARLEPAQRENNPEVTERTIKECISAEHPKLLPEIQQARDYLAAPKGNCREHSSLDFFAVGKDLKTLHHPTQPGSVKKPSLLKFVRQGDTSEYPEIAHGMLPTGTPLQQLSRPCGG</sequence>
<accession>A0A7E6F0D3</accession>
<gene>
    <name evidence="2" type="primary">LOC118764272</name>
</gene>
<dbReference type="RefSeq" id="XP_036360725.1">
    <property type="nucleotide sequence ID" value="XM_036504832.1"/>
</dbReference>
<keyword evidence="1" id="KW-1185">Reference proteome</keyword>
<evidence type="ECO:0000313" key="1">
    <source>
        <dbReference type="Proteomes" id="UP000515154"/>
    </source>
</evidence>
<organism evidence="1 2">
    <name type="scientific">Octopus sinensis</name>
    <name type="common">East Asian common octopus</name>
    <dbReference type="NCBI Taxonomy" id="2607531"/>
    <lineage>
        <taxon>Eukaryota</taxon>
        <taxon>Metazoa</taxon>
        <taxon>Spiralia</taxon>
        <taxon>Lophotrochozoa</taxon>
        <taxon>Mollusca</taxon>
        <taxon>Cephalopoda</taxon>
        <taxon>Coleoidea</taxon>
        <taxon>Octopodiformes</taxon>
        <taxon>Octopoda</taxon>
        <taxon>Incirrata</taxon>
        <taxon>Octopodidae</taxon>
        <taxon>Octopus</taxon>
    </lineage>
</organism>
<dbReference type="KEGG" id="osn:118764272"/>
<evidence type="ECO:0000313" key="2">
    <source>
        <dbReference type="RefSeq" id="XP_036360725.1"/>
    </source>
</evidence>
<name>A0A7E6F0D3_9MOLL</name>
<dbReference type="AlphaFoldDB" id="A0A7E6F0D3"/>
<reference evidence="2" key="1">
    <citation type="submission" date="2025-08" db="UniProtKB">
        <authorList>
            <consortium name="RefSeq"/>
        </authorList>
    </citation>
    <scope>IDENTIFICATION</scope>
</reference>
<proteinExistence type="predicted"/>
<dbReference type="Proteomes" id="UP000515154">
    <property type="component" value="Linkage group LG7"/>
</dbReference>
<protein>
    <submittedName>
        <fullName evidence="2">Uncharacterized protein LOC118764272</fullName>
    </submittedName>
</protein>